<keyword evidence="1" id="KW-1133">Transmembrane helix</keyword>
<feature type="transmembrane region" description="Helical" evidence="1">
    <location>
        <begin position="135"/>
        <end position="157"/>
    </location>
</feature>
<evidence type="ECO:0000256" key="1">
    <source>
        <dbReference type="SAM" id="Phobius"/>
    </source>
</evidence>
<feature type="transmembrane region" description="Helical" evidence="1">
    <location>
        <begin position="169"/>
        <end position="190"/>
    </location>
</feature>
<evidence type="ECO:0000313" key="3">
    <source>
        <dbReference type="Proteomes" id="UP000288805"/>
    </source>
</evidence>
<dbReference type="AlphaFoldDB" id="A0A438FAS5"/>
<keyword evidence="1" id="KW-0472">Membrane</keyword>
<reference evidence="2 3" key="1">
    <citation type="journal article" date="2018" name="PLoS Genet.">
        <title>Population sequencing reveals clonal diversity and ancestral inbreeding in the grapevine cultivar Chardonnay.</title>
        <authorList>
            <person name="Roach M.J."/>
            <person name="Johnson D.L."/>
            <person name="Bohlmann J."/>
            <person name="van Vuuren H.J."/>
            <person name="Jones S.J."/>
            <person name="Pretorius I.S."/>
            <person name="Schmidt S.A."/>
            <person name="Borneman A.R."/>
        </authorList>
    </citation>
    <scope>NUCLEOTIDE SEQUENCE [LARGE SCALE GENOMIC DNA]</scope>
    <source>
        <strain evidence="3">cv. Chardonnay</strain>
        <tissue evidence="2">Leaf</tissue>
    </source>
</reference>
<proteinExistence type="predicted"/>
<keyword evidence="1" id="KW-0812">Transmembrane</keyword>
<dbReference type="EMBL" id="QGNW01001068">
    <property type="protein sequence ID" value="RVW57072.1"/>
    <property type="molecule type" value="Genomic_DNA"/>
</dbReference>
<dbReference type="Proteomes" id="UP000288805">
    <property type="component" value="Unassembled WGS sequence"/>
</dbReference>
<name>A0A438FAS5_VITVI</name>
<comment type="caution">
    <text evidence="2">The sequence shown here is derived from an EMBL/GenBank/DDBJ whole genome shotgun (WGS) entry which is preliminary data.</text>
</comment>
<sequence>MCYNRRNVTEPKDLRVSIAMSLEGRREFPVANIIEFKVESIVLSVISMLSSPNDESPANIEAAKNLFGQLELRSAAELRFDIDTVSPQWSPFPAALKMALGCVALGHGSLFRSLCGKYALIMSFFPHHVLNWKCFIADGLILSSSLAVYGIIFRWFLSQGLLRNFFVPALLVLASTPIFSSLVPIVLSFGSPRTWDPVASSLANLLGTHFPYKYVCLFVLAITLTYHACSSFVSSAMKRFTLLFGSLELEPVAAYRSSWSSFQSCLKIASCQLSTLLMLGHLLPAGDIGSAQGVANCASKNAGFKSRKRHILATRNGEIGGMNSRKGEPMCETGHKKCFKPQAQLLTLLGSPELYRL</sequence>
<organism evidence="2 3">
    <name type="scientific">Vitis vinifera</name>
    <name type="common">Grape</name>
    <dbReference type="NCBI Taxonomy" id="29760"/>
    <lineage>
        <taxon>Eukaryota</taxon>
        <taxon>Viridiplantae</taxon>
        <taxon>Streptophyta</taxon>
        <taxon>Embryophyta</taxon>
        <taxon>Tracheophyta</taxon>
        <taxon>Spermatophyta</taxon>
        <taxon>Magnoliopsida</taxon>
        <taxon>eudicotyledons</taxon>
        <taxon>Gunneridae</taxon>
        <taxon>Pentapetalae</taxon>
        <taxon>rosids</taxon>
        <taxon>Vitales</taxon>
        <taxon>Vitaceae</taxon>
        <taxon>Viteae</taxon>
        <taxon>Vitis</taxon>
    </lineage>
</organism>
<protein>
    <submittedName>
        <fullName evidence="2">Uncharacterized protein</fullName>
    </submittedName>
</protein>
<gene>
    <name evidence="2" type="ORF">CK203_070501</name>
</gene>
<feature type="transmembrane region" description="Helical" evidence="1">
    <location>
        <begin position="210"/>
        <end position="229"/>
    </location>
</feature>
<evidence type="ECO:0000313" key="2">
    <source>
        <dbReference type="EMBL" id="RVW57072.1"/>
    </source>
</evidence>
<accession>A0A438FAS5</accession>